<evidence type="ECO:0000313" key="5">
    <source>
        <dbReference type="Proteomes" id="UP000440614"/>
    </source>
</evidence>
<feature type="transmembrane region" description="Helical" evidence="1">
    <location>
        <begin position="31"/>
        <end position="50"/>
    </location>
</feature>
<dbReference type="KEGG" id="btho:Btheta7330_04752"/>
<gene>
    <name evidence="3" type="ORF">GAN91_13975</name>
    <name evidence="2" type="ORF">GAO51_07990</name>
</gene>
<protein>
    <recommendedName>
        <fullName evidence="6">Transmembrane protein</fullName>
    </recommendedName>
</protein>
<feature type="transmembrane region" description="Helical" evidence="1">
    <location>
        <begin position="62"/>
        <end position="80"/>
    </location>
</feature>
<accession>A0A0N7IAZ5</accession>
<evidence type="ECO:0008006" key="6">
    <source>
        <dbReference type="Google" id="ProtNLM"/>
    </source>
</evidence>
<keyword evidence="1" id="KW-0472">Membrane</keyword>
<organism evidence="3 4">
    <name type="scientific">Bacteroides thetaiotaomicron</name>
    <dbReference type="NCBI Taxonomy" id="818"/>
    <lineage>
        <taxon>Bacteria</taxon>
        <taxon>Pseudomonadati</taxon>
        <taxon>Bacteroidota</taxon>
        <taxon>Bacteroidia</taxon>
        <taxon>Bacteroidales</taxon>
        <taxon>Bacteroidaceae</taxon>
        <taxon>Bacteroides</taxon>
    </lineage>
</organism>
<evidence type="ECO:0000313" key="3">
    <source>
        <dbReference type="EMBL" id="KAB4481383.1"/>
    </source>
</evidence>
<feature type="transmembrane region" description="Helical" evidence="1">
    <location>
        <begin position="6"/>
        <end position="24"/>
    </location>
</feature>
<evidence type="ECO:0000313" key="2">
    <source>
        <dbReference type="EMBL" id="KAB4314293.1"/>
    </source>
</evidence>
<comment type="caution">
    <text evidence="3">The sequence shown here is derived from an EMBL/GenBank/DDBJ whole genome shotgun (WGS) entry which is preliminary data.</text>
</comment>
<dbReference type="Proteomes" id="UP000440614">
    <property type="component" value="Unassembled WGS sequence"/>
</dbReference>
<accession>C6IP40</accession>
<keyword evidence="1" id="KW-0812">Transmembrane</keyword>
<dbReference type="EMBL" id="WCSY01000006">
    <property type="protein sequence ID" value="KAB4314293.1"/>
    <property type="molecule type" value="Genomic_DNA"/>
</dbReference>
<evidence type="ECO:0000256" key="1">
    <source>
        <dbReference type="SAM" id="Phobius"/>
    </source>
</evidence>
<keyword evidence="1" id="KW-1133">Transmembrane helix</keyword>
<dbReference type="AlphaFoldDB" id="A0A0N7IAZ5"/>
<dbReference type="Proteomes" id="UP000436858">
    <property type="component" value="Unassembled WGS sequence"/>
</dbReference>
<evidence type="ECO:0000313" key="4">
    <source>
        <dbReference type="Proteomes" id="UP000436858"/>
    </source>
</evidence>
<reference evidence="4 5" key="1">
    <citation type="journal article" date="2019" name="Nat. Med.">
        <title>A library of human gut bacterial isolates paired with longitudinal multiomics data enables mechanistic microbiome research.</title>
        <authorList>
            <person name="Poyet M."/>
            <person name="Groussin M."/>
            <person name="Gibbons S.M."/>
            <person name="Avila-Pacheco J."/>
            <person name="Jiang X."/>
            <person name="Kearney S.M."/>
            <person name="Perrotta A.R."/>
            <person name="Berdy B."/>
            <person name="Zhao S."/>
            <person name="Lieberman T.D."/>
            <person name="Swanson P.K."/>
            <person name="Smith M."/>
            <person name="Roesemann S."/>
            <person name="Alexander J.E."/>
            <person name="Rich S.A."/>
            <person name="Livny J."/>
            <person name="Vlamakis H."/>
            <person name="Clish C."/>
            <person name="Bullock K."/>
            <person name="Deik A."/>
            <person name="Scott J."/>
            <person name="Pierce K.A."/>
            <person name="Xavier R.J."/>
            <person name="Alm E.J."/>
        </authorList>
    </citation>
    <scope>NUCLEOTIDE SEQUENCE [LARGE SCALE GENOMIC DNA]</scope>
    <source>
        <strain evidence="3 4">BIOML-A162</strain>
        <strain evidence="2 5">BIOML-A188</strain>
    </source>
</reference>
<sequence>MRYYNIFIVLAILSVLLMTINRNYNYLINDWYISGVYVLMWVFLFLYTVSKVPKKKKGLKEYLPSILAFLVVLLNVLDVLRRHVMC</sequence>
<dbReference type="EMBL" id="WCRY01000012">
    <property type="protein sequence ID" value="KAB4481383.1"/>
    <property type="molecule type" value="Genomic_DNA"/>
</dbReference>
<proteinExistence type="predicted"/>
<name>A0A0N7IAZ5_BACT4</name>